<dbReference type="InParanoid" id="A0A0L0H7A4"/>
<evidence type="ECO:0000256" key="2">
    <source>
        <dbReference type="SAM" id="MobiDB-lite"/>
    </source>
</evidence>
<sequence length="496" mass="54924">MTTFLLPRSSTNLDASWMSAEEASVSFVPLADPPSPPTSPAPVARTIVCEGKLSVRILPGPTARGDDSVPKLRRRSIDILRNAWASVLTSAGGNGRDTVGGGAVGKVARLDKWTSVHAWLDDAALLHIEGFPSTTGGGATIVKVERAKWRMSQDWAVGRKSADHAVTVKVTSAQPRKSLDVWNRRSWSVEAETWNYDEAKSRRPSHPTILFNPITAAQQSTPHTTFRVLSLDRDPSGTILLLHVEPYEDTSVPNMDSPATGQLTTLYLRFKSSAKLDRWRAAFSLALCVAQARSEAEAAQEVERKLAEVDEARKAAEIEKQKVEKKLKKEKKEWEKKVRGMFSAEEVQDVYQETADQLSEAEAKMAELEAKLVQEQRAKQDLRRELDQLRAATEGPVGEYNTLLLRHEELCRKYEEQKRENVLIRALYEKELAAHKRLAAILRKQASDNVQAAEDLAQAQLQGLLSPPMSPTPLSRSISPVPLSPADTVVSFSGRQ</sequence>
<name>A0A0L0H7A4_SPIPD</name>
<dbReference type="VEuPathDB" id="FungiDB:SPPG_07482"/>
<dbReference type="EMBL" id="KQ257465">
    <property type="protein sequence ID" value="KNC97087.1"/>
    <property type="molecule type" value="Genomic_DNA"/>
</dbReference>
<evidence type="ECO:0000313" key="4">
    <source>
        <dbReference type="Proteomes" id="UP000053201"/>
    </source>
</evidence>
<dbReference type="GeneID" id="27690696"/>
<evidence type="ECO:0000256" key="1">
    <source>
        <dbReference type="SAM" id="Coils"/>
    </source>
</evidence>
<dbReference type="AlphaFoldDB" id="A0A0L0H7A4"/>
<feature type="coiled-coil region" evidence="1">
    <location>
        <begin position="292"/>
        <end position="445"/>
    </location>
</feature>
<gene>
    <name evidence="3" type="ORF">SPPG_07482</name>
</gene>
<dbReference type="RefSeq" id="XP_016605127.1">
    <property type="nucleotide sequence ID" value="XM_016755649.1"/>
</dbReference>
<protein>
    <recommendedName>
        <fullName evidence="5">PH domain-containing protein</fullName>
    </recommendedName>
</protein>
<dbReference type="Proteomes" id="UP000053201">
    <property type="component" value="Unassembled WGS sequence"/>
</dbReference>
<reference evidence="3 4" key="1">
    <citation type="submission" date="2009-08" db="EMBL/GenBank/DDBJ databases">
        <title>The Genome Sequence of Spizellomyces punctatus strain DAOM BR117.</title>
        <authorList>
            <consortium name="The Broad Institute Genome Sequencing Platform"/>
            <person name="Russ C."/>
            <person name="Cuomo C."/>
            <person name="Shea T."/>
            <person name="Young S.K."/>
            <person name="Zeng Q."/>
            <person name="Koehrsen M."/>
            <person name="Haas B."/>
            <person name="Borodovsky M."/>
            <person name="Guigo R."/>
            <person name="Alvarado L."/>
            <person name="Berlin A."/>
            <person name="Bochicchio J."/>
            <person name="Borenstein D."/>
            <person name="Chapman S."/>
            <person name="Chen Z."/>
            <person name="Engels R."/>
            <person name="Freedman E."/>
            <person name="Gellesch M."/>
            <person name="Goldberg J."/>
            <person name="Griggs A."/>
            <person name="Gujja S."/>
            <person name="Heiman D."/>
            <person name="Hepburn T."/>
            <person name="Howarth C."/>
            <person name="Jen D."/>
            <person name="Larson L."/>
            <person name="Lewis B."/>
            <person name="Mehta T."/>
            <person name="Park D."/>
            <person name="Pearson M."/>
            <person name="Roberts A."/>
            <person name="Saif S."/>
            <person name="Shenoy N."/>
            <person name="Sisk P."/>
            <person name="Stolte C."/>
            <person name="Sykes S."/>
            <person name="Thomson T."/>
            <person name="Walk T."/>
            <person name="White J."/>
            <person name="Yandava C."/>
            <person name="Burger G."/>
            <person name="Gray M.W."/>
            <person name="Holland P.W.H."/>
            <person name="King N."/>
            <person name="Lang F.B.F."/>
            <person name="Roger A.J."/>
            <person name="Ruiz-Trillo I."/>
            <person name="Lander E."/>
            <person name="Nusbaum C."/>
        </authorList>
    </citation>
    <scope>NUCLEOTIDE SEQUENCE [LARGE SCALE GENOMIC DNA]</scope>
    <source>
        <strain evidence="3 4">DAOM BR117</strain>
    </source>
</reference>
<evidence type="ECO:0008006" key="5">
    <source>
        <dbReference type="Google" id="ProtNLM"/>
    </source>
</evidence>
<dbReference type="OrthoDB" id="2152460at2759"/>
<feature type="region of interest" description="Disordered" evidence="2">
    <location>
        <begin position="463"/>
        <end position="496"/>
    </location>
</feature>
<keyword evidence="1" id="KW-0175">Coiled coil</keyword>
<proteinExistence type="predicted"/>
<keyword evidence="4" id="KW-1185">Reference proteome</keyword>
<feature type="compositionally biased region" description="Low complexity" evidence="2">
    <location>
        <begin position="463"/>
        <end position="477"/>
    </location>
</feature>
<organism evidence="3 4">
    <name type="scientific">Spizellomyces punctatus (strain DAOM BR117)</name>
    <dbReference type="NCBI Taxonomy" id="645134"/>
    <lineage>
        <taxon>Eukaryota</taxon>
        <taxon>Fungi</taxon>
        <taxon>Fungi incertae sedis</taxon>
        <taxon>Chytridiomycota</taxon>
        <taxon>Chytridiomycota incertae sedis</taxon>
        <taxon>Chytridiomycetes</taxon>
        <taxon>Spizellomycetales</taxon>
        <taxon>Spizellomycetaceae</taxon>
        <taxon>Spizellomyces</taxon>
    </lineage>
</organism>
<accession>A0A0L0H7A4</accession>
<evidence type="ECO:0000313" key="3">
    <source>
        <dbReference type="EMBL" id="KNC97087.1"/>
    </source>
</evidence>